<evidence type="ECO:0000256" key="1">
    <source>
        <dbReference type="SAM" id="MobiDB-lite"/>
    </source>
</evidence>
<dbReference type="EMBL" id="SHMP01000009">
    <property type="protein sequence ID" value="RZV06138.1"/>
    <property type="molecule type" value="Genomic_DNA"/>
</dbReference>
<feature type="compositionally biased region" description="Acidic residues" evidence="1">
    <location>
        <begin position="16"/>
        <end position="32"/>
    </location>
</feature>
<evidence type="ECO:0000313" key="2">
    <source>
        <dbReference type="EMBL" id="RZV06138.1"/>
    </source>
</evidence>
<dbReference type="Proteomes" id="UP000291097">
    <property type="component" value="Unassembled WGS sequence"/>
</dbReference>
<name>A0A482YBB5_9EURY</name>
<evidence type="ECO:0000313" key="3">
    <source>
        <dbReference type="Proteomes" id="UP000291097"/>
    </source>
</evidence>
<sequence>MADGIETAIQGAGVDDGFEGLDDWLEESNEAP</sequence>
<feature type="region of interest" description="Disordered" evidence="1">
    <location>
        <begin position="1"/>
        <end position="32"/>
    </location>
</feature>
<gene>
    <name evidence="2" type="ORF">BDK88_4095</name>
</gene>
<protein>
    <submittedName>
        <fullName evidence="2">Uncharacterized protein</fullName>
    </submittedName>
</protein>
<reference evidence="2 3" key="1">
    <citation type="submission" date="2019-02" db="EMBL/GenBank/DDBJ databases">
        <title>Genomic Encyclopedia of Archaeal and Bacterial Type Strains, Phase II (KMG-II): from individual species to whole genera.</title>
        <authorList>
            <person name="Goeker M."/>
        </authorList>
    </citation>
    <scope>NUCLEOTIDE SEQUENCE [LARGE SCALE GENOMIC DNA]</scope>
    <source>
        <strain evidence="2 3">DSM 18328</strain>
    </source>
</reference>
<proteinExistence type="predicted"/>
<organism evidence="2 3">
    <name type="scientific">Natrinema hispanicum</name>
    <dbReference type="NCBI Taxonomy" id="392421"/>
    <lineage>
        <taxon>Archaea</taxon>
        <taxon>Methanobacteriati</taxon>
        <taxon>Methanobacteriota</taxon>
        <taxon>Stenosarchaea group</taxon>
        <taxon>Halobacteria</taxon>
        <taxon>Halobacteriales</taxon>
        <taxon>Natrialbaceae</taxon>
        <taxon>Natrinema</taxon>
    </lineage>
</organism>
<accession>A0A482YBB5</accession>
<comment type="caution">
    <text evidence="2">The sequence shown here is derived from an EMBL/GenBank/DDBJ whole genome shotgun (WGS) entry which is preliminary data.</text>
</comment>
<dbReference type="AlphaFoldDB" id="A0A482YBB5"/>